<accession>A0A563U8J8</accession>
<reference evidence="4 5" key="1">
    <citation type="submission" date="2019-07" db="EMBL/GenBank/DDBJ databases">
        <authorList>
            <person name="Kim J."/>
        </authorList>
    </citation>
    <scope>NUCLEOTIDE SEQUENCE [LARGE SCALE GENOMIC DNA]</scope>
    <source>
        <strain evidence="4 5">MJ1a</strain>
    </source>
</reference>
<dbReference type="GO" id="GO:0016747">
    <property type="term" value="F:acyltransferase activity, transferring groups other than amino-acyl groups"/>
    <property type="evidence" value="ECO:0007669"/>
    <property type="project" value="InterPro"/>
</dbReference>
<dbReference type="RefSeq" id="WP_146268528.1">
    <property type="nucleotide sequence ID" value="NZ_VOEI01000001.1"/>
</dbReference>
<keyword evidence="5" id="KW-1185">Reference proteome</keyword>
<keyword evidence="2" id="KW-0012">Acyltransferase</keyword>
<organism evidence="4 5">
    <name type="scientific">Mucilaginibacter achroorhodeus</name>
    <dbReference type="NCBI Taxonomy" id="2599294"/>
    <lineage>
        <taxon>Bacteria</taxon>
        <taxon>Pseudomonadati</taxon>
        <taxon>Bacteroidota</taxon>
        <taxon>Sphingobacteriia</taxon>
        <taxon>Sphingobacteriales</taxon>
        <taxon>Sphingobacteriaceae</taxon>
        <taxon>Mucilaginibacter</taxon>
    </lineage>
</organism>
<dbReference type="PANTHER" id="PTHR43877:SF2">
    <property type="entry name" value="AMINOALKYLPHOSPHONATE N-ACETYLTRANSFERASE-RELATED"/>
    <property type="match status" value="1"/>
</dbReference>
<dbReference type="InterPro" id="IPR016181">
    <property type="entry name" value="Acyl_CoA_acyltransferase"/>
</dbReference>
<dbReference type="EMBL" id="VOEI01000001">
    <property type="protein sequence ID" value="TWR27711.1"/>
    <property type="molecule type" value="Genomic_DNA"/>
</dbReference>
<evidence type="ECO:0000259" key="3">
    <source>
        <dbReference type="PROSITE" id="PS51186"/>
    </source>
</evidence>
<dbReference type="Pfam" id="PF00583">
    <property type="entry name" value="Acetyltransf_1"/>
    <property type="match status" value="1"/>
</dbReference>
<dbReference type="InterPro" id="IPR050832">
    <property type="entry name" value="Bact_Acetyltransf"/>
</dbReference>
<dbReference type="PANTHER" id="PTHR43877">
    <property type="entry name" value="AMINOALKYLPHOSPHONATE N-ACETYLTRANSFERASE-RELATED-RELATED"/>
    <property type="match status" value="1"/>
</dbReference>
<dbReference type="Proteomes" id="UP000318010">
    <property type="component" value="Unassembled WGS sequence"/>
</dbReference>
<evidence type="ECO:0000256" key="1">
    <source>
        <dbReference type="ARBA" id="ARBA00022679"/>
    </source>
</evidence>
<dbReference type="SUPFAM" id="SSF55729">
    <property type="entry name" value="Acyl-CoA N-acyltransferases (Nat)"/>
    <property type="match status" value="1"/>
</dbReference>
<dbReference type="OrthoDB" id="9796381at2"/>
<dbReference type="AlphaFoldDB" id="A0A563U8J8"/>
<evidence type="ECO:0000313" key="4">
    <source>
        <dbReference type="EMBL" id="TWR27711.1"/>
    </source>
</evidence>
<comment type="caution">
    <text evidence="4">The sequence shown here is derived from an EMBL/GenBank/DDBJ whole genome shotgun (WGS) entry which is preliminary data.</text>
</comment>
<gene>
    <name evidence="4" type="ORF">FPZ42_00415</name>
</gene>
<dbReference type="CDD" id="cd04301">
    <property type="entry name" value="NAT_SF"/>
    <property type="match status" value="1"/>
</dbReference>
<evidence type="ECO:0000256" key="2">
    <source>
        <dbReference type="ARBA" id="ARBA00023315"/>
    </source>
</evidence>
<keyword evidence="1 4" id="KW-0808">Transferase</keyword>
<feature type="domain" description="N-acetyltransferase" evidence="3">
    <location>
        <begin position="1"/>
        <end position="167"/>
    </location>
</feature>
<dbReference type="InterPro" id="IPR000182">
    <property type="entry name" value="GNAT_dom"/>
</dbReference>
<dbReference type="PROSITE" id="PS51186">
    <property type="entry name" value="GNAT"/>
    <property type="match status" value="1"/>
</dbReference>
<name>A0A563U8J8_9SPHI</name>
<dbReference type="Gene3D" id="3.40.630.30">
    <property type="match status" value="1"/>
</dbReference>
<protein>
    <submittedName>
        <fullName evidence="4">GNAT family N-acetyltransferase</fullName>
    </submittedName>
</protein>
<sequence length="169" mass="18570">MAITPAKSSDIPELVDLVNSAYRGEGAKQGWTTEADLIDGTRTDIGSLTEELNGPAVTMLKNTDDNGRITGCVFLQKRGEKLYLGMLTVSPTLQAKGLGKQLLQAAEDFGREHGLNCMTMTVITKREELIAFYERRGYAKTGEVISFTIPEHNGVAKEPLEMYKLEKSL</sequence>
<evidence type="ECO:0000313" key="5">
    <source>
        <dbReference type="Proteomes" id="UP000318010"/>
    </source>
</evidence>
<proteinExistence type="predicted"/>